<proteinExistence type="predicted"/>
<dbReference type="InterPro" id="IPR038765">
    <property type="entry name" value="Papain-like_cys_pep_sf"/>
</dbReference>
<dbReference type="Gene3D" id="3.90.1720.10">
    <property type="entry name" value="endopeptidase domain like (from Nostoc punctiforme)"/>
    <property type="match status" value="1"/>
</dbReference>
<evidence type="ECO:0000313" key="2">
    <source>
        <dbReference type="EMBL" id="CBT75030.1"/>
    </source>
</evidence>
<dbReference type="EMBL" id="FQ311875">
    <property type="protein sequence ID" value="CBT75030.1"/>
    <property type="molecule type" value="Genomic_DNA"/>
</dbReference>
<keyword evidence="1" id="KW-0732">Signal</keyword>
<name>A0ABM9PUT9_GLUAR</name>
<dbReference type="RefSeq" id="WP_013348176.1">
    <property type="nucleotide sequence ID" value="NC_014550.1"/>
</dbReference>
<protein>
    <submittedName>
        <fullName evidence="2">Hypothetical secreted protein</fullName>
    </submittedName>
</protein>
<reference evidence="3" key="1">
    <citation type="journal article" date="2010" name="PLoS ONE">
        <title>The Arthrobacter arilaitensis Re117 genome sequence reveals its genetic adaptation to the surface of cheese.</title>
        <authorList>
            <person name="Monnet C."/>
            <person name="Loux V."/>
            <person name="Gibrat J.F."/>
            <person name="Spinnler E."/>
            <person name="Barbe V."/>
            <person name="Vacherie B."/>
            <person name="Gavory F."/>
            <person name="Gourbeyre E."/>
            <person name="Siguier P."/>
            <person name="Chandler M."/>
            <person name="Elleuch R."/>
            <person name="Irlinger F."/>
            <person name="Vallaeys T."/>
        </authorList>
    </citation>
    <scope>NUCLEOTIDE SEQUENCE</scope>
    <source>
        <strain evidence="3">DSM 16368 / CIP 108037 / IAM 15318 / JCM 13566 / Re117</strain>
    </source>
</reference>
<organism evidence="2 3">
    <name type="scientific">Glutamicibacter arilaitensis (strain DSM 16368 / CIP 108037 / IAM 15318 / JCM 13566 / NCIMB 14258 / Re117)</name>
    <name type="common">Arthrobacter arilaitensis</name>
    <dbReference type="NCBI Taxonomy" id="861360"/>
    <lineage>
        <taxon>Bacteria</taxon>
        <taxon>Bacillati</taxon>
        <taxon>Actinomycetota</taxon>
        <taxon>Actinomycetes</taxon>
        <taxon>Micrococcales</taxon>
        <taxon>Micrococcaceae</taxon>
        <taxon>Glutamicibacter</taxon>
    </lineage>
</organism>
<dbReference type="GeneID" id="303186981"/>
<accession>A0ABM9PUT9</accession>
<gene>
    <name evidence="2" type="ordered locus">AARI_08060</name>
</gene>
<keyword evidence="3" id="KW-1185">Reference proteome</keyword>
<feature type="signal peptide" evidence="1">
    <location>
        <begin position="1"/>
        <end position="26"/>
    </location>
</feature>
<sequence>MKKRLAIAGLALSGLLLVTSAIPVSAATESKAIQELAAMSPGLPISELKSSLTTYAKENGLTLSQATNKALAENRQSVAAAAPVASKSSSLTQGAAPANAGGGRIYNLGSAKQGGDVFVMPAGYGIINHGHTGIFISKTVLVEAPGRNKKSRSTSSLNYKVSKGAVKQQVNHIASVKTNAANRAKGLTGKNYNMNFAVNKSASGRDMNCSQLVWAAFKLVNKSIDLDGNGGLGVYPYDIKKSSRTTTYKTF</sequence>
<evidence type="ECO:0000256" key="1">
    <source>
        <dbReference type="SAM" id="SignalP"/>
    </source>
</evidence>
<evidence type="ECO:0000313" key="3">
    <source>
        <dbReference type="Proteomes" id="UP000006878"/>
    </source>
</evidence>
<reference evidence="3" key="2">
    <citation type="submission" date="2010-07" db="EMBL/GenBank/DDBJ databases">
        <title>Complete genome sequence of Arthrobacter arilaitensis (strain DSM 16368 / CIP 108037 / JCM 13566 / Re117).</title>
        <authorList>
            <person name="Genoscope."/>
        </authorList>
    </citation>
    <scope>NUCLEOTIDE SEQUENCE [LARGE SCALE GENOMIC DNA]</scope>
    <source>
        <strain evidence="3">DSM 16368 / CIP 108037 / IAM 15318 / JCM 13566 / Re117</strain>
    </source>
</reference>
<dbReference type="Proteomes" id="UP000006878">
    <property type="component" value="Chromosome"/>
</dbReference>
<dbReference type="SUPFAM" id="SSF54001">
    <property type="entry name" value="Cysteine proteinases"/>
    <property type="match status" value="1"/>
</dbReference>
<feature type="chain" id="PRO_5047320329" evidence="1">
    <location>
        <begin position="27"/>
        <end position="251"/>
    </location>
</feature>